<evidence type="ECO:0000313" key="1">
    <source>
        <dbReference type="EMBL" id="MVO10290.1"/>
    </source>
</evidence>
<name>A0A6I4ITU3_9FLAO</name>
<dbReference type="RefSeq" id="WP_140998717.1">
    <property type="nucleotide sequence ID" value="NZ_VDCZ01000011.1"/>
</dbReference>
<dbReference type="Proteomes" id="UP000431264">
    <property type="component" value="Unassembled WGS sequence"/>
</dbReference>
<dbReference type="EMBL" id="WQLW01000011">
    <property type="protein sequence ID" value="MVO10290.1"/>
    <property type="molecule type" value="Genomic_DNA"/>
</dbReference>
<dbReference type="SUPFAM" id="SSF109854">
    <property type="entry name" value="DinB/YfiT-like putative metalloenzymes"/>
    <property type="match status" value="1"/>
</dbReference>
<dbReference type="Gene3D" id="1.20.120.450">
    <property type="entry name" value="dinb family like domain"/>
    <property type="match status" value="1"/>
</dbReference>
<comment type="caution">
    <text evidence="1">The sequence shown here is derived from an EMBL/GenBank/DDBJ whole genome shotgun (WGS) entry which is preliminary data.</text>
</comment>
<dbReference type="OrthoDB" id="68731at2"/>
<proteinExistence type="predicted"/>
<dbReference type="InterPro" id="IPR034660">
    <property type="entry name" value="DinB/YfiT-like"/>
</dbReference>
<accession>A0A6I4ITU3</accession>
<reference evidence="2" key="1">
    <citation type="submission" date="2019-05" db="EMBL/GenBank/DDBJ databases">
        <title>Flavobacterium profundi sp. nov., isolated from a deep-sea seamount.</title>
        <authorList>
            <person name="Zhang D.-C."/>
        </authorList>
    </citation>
    <scope>NUCLEOTIDE SEQUENCE [LARGE SCALE GENOMIC DNA]</scope>
    <source>
        <strain evidence="2">TP390</strain>
    </source>
</reference>
<keyword evidence="2" id="KW-1185">Reference proteome</keyword>
<organism evidence="1 2">
    <name type="scientific">Flavobacterium profundi</name>
    <dbReference type="NCBI Taxonomy" id="1774945"/>
    <lineage>
        <taxon>Bacteria</taxon>
        <taxon>Pseudomonadati</taxon>
        <taxon>Bacteroidota</taxon>
        <taxon>Flavobacteriia</taxon>
        <taxon>Flavobacteriales</taxon>
        <taxon>Flavobacteriaceae</taxon>
        <taxon>Flavobacterium</taxon>
    </lineage>
</organism>
<sequence length="193" mass="22985">METSNIYLESVKKQMLYYKTIAEKAIDQLETSQLFITPNYDTNSIATIIKHMHGNMLSRWTDFLTTDGEKEWRKRDEEFDALFENQDKKSLLQLWEEGWQCFFNAIHSLQPEDLSKIIYIRNEGQTALDAINRQLAHYPYHVGQIVFYAKMLKQTEWNSLSIPKNKSNEYNTDKFSKEKELKHFTDDELKKLQ</sequence>
<dbReference type="AlphaFoldDB" id="A0A6I4ITU3"/>
<dbReference type="InterPro" id="IPR011466">
    <property type="entry name" value="DUF1572"/>
</dbReference>
<evidence type="ECO:0000313" key="2">
    <source>
        <dbReference type="Proteomes" id="UP000431264"/>
    </source>
</evidence>
<protein>
    <submittedName>
        <fullName evidence="1">DUF1572 domain-containing protein</fullName>
    </submittedName>
</protein>
<dbReference type="Pfam" id="PF07609">
    <property type="entry name" value="DUF1572"/>
    <property type="match status" value="1"/>
</dbReference>
<gene>
    <name evidence="1" type="ORF">GOQ30_14040</name>
</gene>